<dbReference type="SMART" id="SM00342">
    <property type="entry name" value="HTH_ARAC"/>
    <property type="match status" value="1"/>
</dbReference>
<feature type="domain" description="HTH araC/xylS-type" evidence="3">
    <location>
        <begin position="154"/>
        <end position="251"/>
    </location>
</feature>
<proteinExistence type="predicted"/>
<name>A0ABT2QXU3_9GAMM</name>
<sequence>MQNNIDEEKIMFVTQDRVFYLGLVGRRMRARRMGAASLYVAPEGGFQLKVGNQPWEDRALALLPPYCPHQVMSSCGKIINILIEPEHVSAGALSKVMERLNRPGEHNDLVTRIRQAPHRLRAVPDAESLSPQRFDHLVMGYSIDGRVLDPRIEAALDDFITEAWRNELSAAEYARGIGLSASRFLHLFKEETGTSFRNHRMWKRARAFLYHANRTGSLTDLAFDLGYPDSSHFSHSIRKTFGLKPRSIRLGSRDLKIVSASTSVSSCPAW</sequence>
<dbReference type="InterPro" id="IPR018060">
    <property type="entry name" value="HTH_AraC"/>
</dbReference>
<gene>
    <name evidence="4" type="ORF">MA04_01622</name>
</gene>
<keyword evidence="2" id="KW-0804">Transcription</keyword>
<reference evidence="4" key="1">
    <citation type="submission" date="2012-09" db="EMBL/GenBank/DDBJ databases">
        <title>Genome Sequence of alkane-degrading Bacterium Alcanivorax balearicus MACL04.</title>
        <authorList>
            <person name="Lai Q."/>
            <person name="Shao Z."/>
        </authorList>
    </citation>
    <scope>NUCLEOTIDE SEQUENCE</scope>
    <source>
        <strain evidence="4">MACL04</strain>
    </source>
</reference>
<keyword evidence="1" id="KW-0805">Transcription regulation</keyword>
<keyword evidence="5" id="KW-1185">Reference proteome</keyword>
<dbReference type="EMBL" id="ARXS01000007">
    <property type="protein sequence ID" value="MCU5782322.1"/>
    <property type="molecule type" value="Genomic_DNA"/>
</dbReference>
<dbReference type="Proteomes" id="UP001064106">
    <property type="component" value="Unassembled WGS sequence"/>
</dbReference>
<dbReference type="RefSeq" id="WP_262460081.1">
    <property type="nucleotide sequence ID" value="NZ_ARXS01000007.1"/>
</dbReference>
<comment type="caution">
    <text evidence="4">The sequence shown here is derived from an EMBL/GenBank/DDBJ whole genome shotgun (WGS) entry which is preliminary data.</text>
</comment>
<evidence type="ECO:0000313" key="4">
    <source>
        <dbReference type="EMBL" id="MCU5782322.1"/>
    </source>
</evidence>
<dbReference type="Pfam" id="PF12833">
    <property type="entry name" value="HTH_18"/>
    <property type="match status" value="1"/>
</dbReference>
<dbReference type="PROSITE" id="PS01124">
    <property type="entry name" value="HTH_ARAC_FAMILY_2"/>
    <property type="match status" value="1"/>
</dbReference>
<evidence type="ECO:0000256" key="1">
    <source>
        <dbReference type="ARBA" id="ARBA00023015"/>
    </source>
</evidence>
<dbReference type="PANTHER" id="PTHR43436">
    <property type="entry name" value="ARAC-FAMILY TRANSCRIPTIONAL REGULATOR"/>
    <property type="match status" value="1"/>
</dbReference>
<dbReference type="InterPro" id="IPR009057">
    <property type="entry name" value="Homeodomain-like_sf"/>
</dbReference>
<evidence type="ECO:0000259" key="3">
    <source>
        <dbReference type="PROSITE" id="PS01124"/>
    </source>
</evidence>
<evidence type="ECO:0000256" key="2">
    <source>
        <dbReference type="ARBA" id="ARBA00023163"/>
    </source>
</evidence>
<accession>A0ABT2QXU3</accession>
<evidence type="ECO:0000313" key="5">
    <source>
        <dbReference type="Proteomes" id="UP001064106"/>
    </source>
</evidence>
<protein>
    <submittedName>
        <fullName evidence="4">AraC family transcriptional regulator</fullName>
    </submittedName>
</protein>
<organism evidence="4 5">
    <name type="scientific">Alloalcanivorax balearicus MACL04</name>
    <dbReference type="NCBI Taxonomy" id="1177182"/>
    <lineage>
        <taxon>Bacteria</taxon>
        <taxon>Pseudomonadati</taxon>
        <taxon>Pseudomonadota</taxon>
        <taxon>Gammaproteobacteria</taxon>
        <taxon>Oceanospirillales</taxon>
        <taxon>Alcanivoracaceae</taxon>
        <taxon>Alloalcanivorax</taxon>
    </lineage>
</organism>
<dbReference type="Gene3D" id="1.10.10.60">
    <property type="entry name" value="Homeodomain-like"/>
    <property type="match status" value="1"/>
</dbReference>
<dbReference type="SUPFAM" id="SSF46689">
    <property type="entry name" value="Homeodomain-like"/>
    <property type="match status" value="1"/>
</dbReference>
<dbReference type="PANTHER" id="PTHR43436:SF1">
    <property type="entry name" value="TRANSCRIPTIONAL REGULATORY PROTEIN"/>
    <property type="match status" value="1"/>
</dbReference>